<keyword evidence="2" id="KW-1185">Reference proteome</keyword>
<dbReference type="RefSeq" id="WP_086963399.1">
    <property type="nucleotide sequence ID" value="NZ_CP021376.1"/>
</dbReference>
<evidence type="ECO:0000313" key="2">
    <source>
        <dbReference type="Proteomes" id="UP000243793"/>
    </source>
</evidence>
<evidence type="ECO:0008006" key="3">
    <source>
        <dbReference type="Google" id="ProtNLM"/>
    </source>
</evidence>
<evidence type="ECO:0000313" key="1">
    <source>
        <dbReference type="EMBL" id="ART79525.1"/>
    </source>
</evidence>
<reference evidence="2" key="1">
    <citation type="submission" date="2017-05" db="EMBL/GenBank/DDBJ databases">
        <authorList>
            <person name="Sung H."/>
        </authorList>
    </citation>
    <scope>NUCLEOTIDE SEQUENCE [LARGE SCALE GENOMIC DNA]</scope>
    <source>
        <strain evidence="2">AMac2203</strain>
    </source>
</reference>
<dbReference type="Proteomes" id="UP000243793">
    <property type="component" value="Chromosome"/>
</dbReference>
<dbReference type="KEGG" id="ocm:CBP12_04640"/>
<proteinExistence type="predicted"/>
<dbReference type="OrthoDB" id="378654at2"/>
<dbReference type="AlphaFoldDB" id="A0A1Y0CXF7"/>
<sequence length="268" mass="31155">MNTALASVLSQLNDPMVRDLAWALASSNLISTCALAPSQPWYDTLLLDYQPRLQALDKAPHLLHQHCAQPTRLGFYFEALWHFFLIDSPRFQVLAHNWQQIFAGTTVGAFDFLVWDRQSQRIEHWELAVKFYLISQPQQPFDHAFGLNTRDKLRRKYHHMLEQQLQLSQHPQVALRLEQQQLMPSQQRLILKGRLYYPLNCHQFISPDSERGSWGTSPPAAHFIAQQKLGWLTGHRPSEQVAPRQNYCDSHGQWYMQVDAAWLTSTQS</sequence>
<gene>
    <name evidence="1" type="ORF">CBP12_04640</name>
</gene>
<name>A0A1Y0CXF7_9GAMM</name>
<accession>A0A1Y0CXF7</accession>
<dbReference type="Pfam" id="PF08907">
    <property type="entry name" value="DUF1853"/>
    <property type="match status" value="1"/>
</dbReference>
<protein>
    <recommendedName>
        <fullName evidence="3">DUF1853 domain-containing protein</fullName>
    </recommendedName>
</protein>
<dbReference type="EMBL" id="CP021376">
    <property type="protein sequence ID" value="ART79525.1"/>
    <property type="molecule type" value="Genomic_DNA"/>
</dbReference>
<organism evidence="1 2">
    <name type="scientific">Oceanisphaera avium</name>
    <dbReference type="NCBI Taxonomy" id="1903694"/>
    <lineage>
        <taxon>Bacteria</taxon>
        <taxon>Pseudomonadati</taxon>
        <taxon>Pseudomonadota</taxon>
        <taxon>Gammaproteobacteria</taxon>
        <taxon>Aeromonadales</taxon>
        <taxon>Aeromonadaceae</taxon>
        <taxon>Oceanisphaera</taxon>
    </lineage>
</organism>
<dbReference type="InterPro" id="IPR015003">
    <property type="entry name" value="DUF1853"/>
</dbReference>